<reference evidence="1" key="1">
    <citation type="journal article" date="2015" name="Nature">
        <title>Complex archaea that bridge the gap between prokaryotes and eukaryotes.</title>
        <authorList>
            <person name="Spang A."/>
            <person name="Saw J.H."/>
            <person name="Jorgensen S.L."/>
            <person name="Zaremba-Niedzwiedzka K."/>
            <person name="Martijn J."/>
            <person name="Lind A.E."/>
            <person name="van Eijk R."/>
            <person name="Schleper C."/>
            <person name="Guy L."/>
            <person name="Ettema T.J."/>
        </authorList>
    </citation>
    <scope>NUCLEOTIDE SEQUENCE</scope>
</reference>
<dbReference type="AlphaFoldDB" id="A0A0F8WRW4"/>
<organism evidence="1">
    <name type="scientific">marine sediment metagenome</name>
    <dbReference type="NCBI Taxonomy" id="412755"/>
    <lineage>
        <taxon>unclassified sequences</taxon>
        <taxon>metagenomes</taxon>
        <taxon>ecological metagenomes</taxon>
    </lineage>
</organism>
<evidence type="ECO:0000313" key="1">
    <source>
        <dbReference type="EMBL" id="KKK59677.1"/>
    </source>
</evidence>
<dbReference type="EMBL" id="LAZR01063348">
    <property type="protein sequence ID" value="KKK59677.1"/>
    <property type="molecule type" value="Genomic_DNA"/>
</dbReference>
<gene>
    <name evidence="1" type="ORF">LCGC14_3031990</name>
</gene>
<proteinExistence type="predicted"/>
<name>A0A0F8WRW4_9ZZZZ</name>
<protein>
    <submittedName>
        <fullName evidence="1">Uncharacterized protein</fullName>
    </submittedName>
</protein>
<comment type="caution">
    <text evidence="1">The sequence shown here is derived from an EMBL/GenBank/DDBJ whole genome shotgun (WGS) entry which is preliminary data.</text>
</comment>
<sequence length="102" mass="10605">MKTIAFLAMAIVFWAMPVQAQSVLTSDPQAGVTGHIVVVSGVTDPLTYLANPDGSLNFPLAGFSPGPYTFVVYAIGNGGWRSGPSAPLDATKPASVLNVRIE</sequence>
<accession>A0A0F8WRW4</accession>